<protein>
    <recommendedName>
        <fullName evidence="2">S1 motif domain-containing protein</fullName>
    </recommendedName>
</protein>
<evidence type="ECO:0000256" key="1">
    <source>
        <dbReference type="PIRNR" id="PIRNR012524"/>
    </source>
</evidence>
<organism evidence="3 4">
    <name type="scientific">Algoriphagus marincola HL-49</name>
    <dbReference type="NCBI Taxonomy" id="1305737"/>
    <lineage>
        <taxon>Bacteria</taxon>
        <taxon>Pseudomonadati</taxon>
        <taxon>Bacteroidota</taxon>
        <taxon>Cytophagia</taxon>
        <taxon>Cytophagales</taxon>
        <taxon>Cyclobacteriaceae</taxon>
        <taxon>Algoriphagus</taxon>
    </lineage>
</organism>
<evidence type="ECO:0000313" key="3">
    <source>
        <dbReference type="EMBL" id="KPQ19024.1"/>
    </source>
</evidence>
<dbReference type="PANTHER" id="PTHR37296">
    <property type="entry name" value="CONSERVED VIRULENCE FACTOR B"/>
    <property type="match status" value="1"/>
</dbReference>
<name>A0A0P7YTS2_9BACT</name>
<evidence type="ECO:0000259" key="2">
    <source>
        <dbReference type="SMART" id="SM00316"/>
    </source>
</evidence>
<sequence length="279" mass="31876">MNELGKISLLPINRFTDSGAYVATESGEEVLVPNRYLTGNEREGDVLSVFIYTDSEDRPVAVTDVPKACLDEWAVMEVKELTSFGAFVDWGLPKDLFVPKSEMGKNMSPGEKYLIRVCADHRTNRLIGSSKYRDFIYPAPKDYEPGQEVSGLIFEKTDLGYKVLLEGRYEGLIFGNEVFQPLRLGERRRLFVKKQRDDGKIDLQLQPIGRAKYEEGAEKILYVLREREFLPLHDKSDPEDIKEVLGMSKKHFKQCIGQLYKAKEIVILEDGIKLNDSKQ</sequence>
<comment type="similarity">
    <text evidence="1">Belongs to the CvfB family.</text>
</comment>
<dbReference type="Pfam" id="PF17783">
    <property type="entry name" value="WHD_CvfB"/>
    <property type="match status" value="1"/>
</dbReference>
<evidence type="ECO:0000313" key="4">
    <source>
        <dbReference type="Proteomes" id="UP000050421"/>
    </source>
</evidence>
<dbReference type="Pfam" id="PF00575">
    <property type="entry name" value="S1"/>
    <property type="match status" value="1"/>
</dbReference>
<dbReference type="InterPro" id="IPR036388">
    <property type="entry name" value="WH-like_DNA-bd_sf"/>
</dbReference>
<dbReference type="Gene3D" id="2.40.50.140">
    <property type="entry name" value="Nucleic acid-binding proteins"/>
    <property type="match status" value="2"/>
</dbReference>
<dbReference type="SMART" id="SM00316">
    <property type="entry name" value="S1"/>
    <property type="match status" value="3"/>
</dbReference>
<accession>A0A0P7YTS2</accession>
<dbReference type="Pfam" id="PF13509">
    <property type="entry name" value="S1_2"/>
    <property type="match status" value="1"/>
</dbReference>
<dbReference type="InterPro" id="IPR012340">
    <property type="entry name" value="NA-bd_OB-fold"/>
</dbReference>
<dbReference type="STRING" id="1305737.GCA_000526355_00921"/>
<dbReference type="PIRSF" id="PIRSF012524">
    <property type="entry name" value="YitL_S1"/>
    <property type="match status" value="1"/>
</dbReference>
<dbReference type="OrthoDB" id="9801597at2"/>
<proteinExistence type="inferred from homology"/>
<dbReference type="PATRIC" id="fig|1305737.6.peg.1435"/>
<dbReference type="Proteomes" id="UP000050421">
    <property type="component" value="Unassembled WGS sequence"/>
</dbReference>
<dbReference type="AlphaFoldDB" id="A0A0P7YTS2"/>
<dbReference type="InterPro" id="IPR014464">
    <property type="entry name" value="CvfB_fam"/>
</dbReference>
<dbReference type="InterPro" id="IPR039566">
    <property type="entry name" value="CvfB_S1_st"/>
</dbReference>
<dbReference type="InterPro" id="IPR040764">
    <property type="entry name" value="CvfB_WH"/>
</dbReference>
<dbReference type="GO" id="GO:0003676">
    <property type="term" value="F:nucleic acid binding"/>
    <property type="evidence" value="ECO:0007669"/>
    <property type="project" value="InterPro"/>
</dbReference>
<dbReference type="InterPro" id="IPR003029">
    <property type="entry name" value="S1_domain"/>
</dbReference>
<gene>
    <name evidence="3" type="ORF">HLUCCX10_03945</name>
</gene>
<dbReference type="Gene3D" id="1.10.10.10">
    <property type="entry name" value="Winged helix-like DNA-binding domain superfamily/Winged helix DNA-binding domain"/>
    <property type="match status" value="1"/>
</dbReference>
<feature type="domain" description="S1 motif" evidence="2">
    <location>
        <begin position="144"/>
        <end position="206"/>
    </location>
</feature>
<dbReference type="EMBL" id="LJXT01000016">
    <property type="protein sequence ID" value="KPQ19024.1"/>
    <property type="molecule type" value="Genomic_DNA"/>
</dbReference>
<feature type="domain" description="S1 motif" evidence="2">
    <location>
        <begin position="3"/>
        <end position="65"/>
    </location>
</feature>
<dbReference type="eggNOG" id="COG2996">
    <property type="taxonomic scope" value="Bacteria"/>
</dbReference>
<feature type="domain" description="S1 motif" evidence="2">
    <location>
        <begin position="69"/>
        <end position="131"/>
    </location>
</feature>
<reference evidence="3 4" key="1">
    <citation type="submission" date="2015-09" db="EMBL/GenBank/DDBJ databases">
        <title>Identification and resolution of microdiversity through metagenomic sequencing of parallel consortia.</title>
        <authorList>
            <person name="Nelson W.C."/>
            <person name="Romine M.F."/>
            <person name="Lindemann S.R."/>
        </authorList>
    </citation>
    <scope>NUCLEOTIDE SEQUENCE [LARGE SCALE GENOMIC DNA]</scope>
    <source>
        <strain evidence="3">HL-49</strain>
    </source>
</reference>
<dbReference type="SUPFAM" id="SSF50249">
    <property type="entry name" value="Nucleic acid-binding proteins"/>
    <property type="match status" value="1"/>
</dbReference>
<dbReference type="PANTHER" id="PTHR37296:SF1">
    <property type="entry name" value="CONSERVED VIRULENCE FACTOR B"/>
    <property type="match status" value="1"/>
</dbReference>
<comment type="caution">
    <text evidence="3">The sequence shown here is derived from an EMBL/GenBank/DDBJ whole genome shotgun (WGS) entry which is preliminary data.</text>
</comment>